<keyword evidence="5 12" id="KW-0274">FAD</keyword>
<keyword evidence="6 14" id="KW-0560">Oxidoreductase</keyword>
<dbReference type="Gene3D" id="3.30.390.30">
    <property type="match status" value="1"/>
</dbReference>
<evidence type="ECO:0000256" key="2">
    <source>
        <dbReference type="ARBA" id="ARBA00012608"/>
    </source>
</evidence>
<evidence type="ECO:0000256" key="1">
    <source>
        <dbReference type="ARBA" id="ARBA00007532"/>
    </source>
</evidence>
<evidence type="ECO:0000256" key="6">
    <source>
        <dbReference type="ARBA" id="ARBA00023002"/>
    </source>
</evidence>
<dbReference type="Proteomes" id="UP000178187">
    <property type="component" value="Unassembled WGS sequence"/>
</dbReference>
<comment type="caution">
    <text evidence="17">The sequence shown here is derived from an EMBL/GenBank/DDBJ whole genome shotgun (WGS) entry which is preliminary data.</text>
</comment>
<evidence type="ECO:0000256" key="10">
    <source>
        <dbReference type="ARBA" id="ARBA00049187"/>
    </source>
</evidence>
<evidence type="ECO:0000256" key="7">
    <source>
        <dbReference type="ARBA" id="ARBA00023027"/>
    </source>
</evidence>
<comment type="cofactor">
    <cofactor evidence="12 14">
        <name>FAD</name>
        <dbReference type="ChEBI" id="CHEBI:57692"/>
    </cofactor>
    <text evidence="12 14">Binds 1 FAD per subunit.</text>
</comment>
<dbReference type="Pfam" id="PF02852">
    <property type="entry name" value="Pyr_redox_dim"/>
    <property type="match status" value="1"/>
</dbReference>
<dbReference type="InterPro" id="IPR004099">
    <property type="entry name" value="Pyr_nucl-diS_OxRdtase_dimer"/>
</dbReference>
<comment type="catalytic activity">
    <reaction evidence="10 14">
        <text>N(6)-[(R)-dihydrolipoyl]-L-lysyl-[protein] + NAD(+) = N(6)-[(R)-lipoyl]-L-lysyl-[protein] + NADH + H(+)</text>
        <dbReference type="Rhea" id="RHEA:15045"/>
        <dbReference type="Rhea" id="RHEA-COMP:10474"/>
        <dbReference type="Rhea" id="RHEA-COMP:10475"/>
        <dbReference type="ChEBI" id="CHEBI:15378"/>
        <dbReference type="ChEBI" id="CHEBI:57540"/>
        <dbReference type="ChEBI" id="CHEBI:57945"/>
        <dbReference type="ChEBI" id="CHEBI:83099"/>
        <dbReference type="ChEBI" id="CHEBI:83100"/>
        <dbReference type="EC" id="1.8.1.4"/>
    </reaction>
</comment>
<dbReference type="EC" id="1.8.1.4" evidence="2 14"/>
<keyword evidence="9 14" id="KW-0676">Redox-active center</keyword>
<dbReference type="PANTHER" id="PTHR22912:SF160">
    <property type="entry name" value="DIHYDROLIPOYL DEHYDROGENASE"/>
    <property type="match status" value="1"/>
</dbReference>
<evidence type="ECO:0000256" key="9">
    <source>
        <dbReference type="ARBA" id="ARBA00023284"/>
    </source>
</evidence>
<dbReference type="PROSITE" id="PS00076">
    <property type="entry name" value="PYRIDINE_REDOX_1"/>
    <property type="match status" value="1"/>
</dbReference>
<dbReference type="SUPFAM" id="SSF55424">
    <property type="entry name" value="FAD/NAD-linked reductases, dimerisation (C-terminal) domain"/>
    <property type="match status" value="1"/>
</dbReference>
<dbReference type="InterPro" id="IPR016156">
    <property type="entry name" value="FAD/NAD-linked_Rdtase_dimer_sf"/>
</dbReference>
<dbReference type="InterPro" id="IPR023753">
    <property type="entry name" value="FAD/NAD-binding_dom"/>
</dbReference>
<evidence type="ECO:0000256" key="5">
    <source>
        <dbReference type="ARBA" id="ARBA00022827"/>
    </source>
</evidence>
<organism evidence="17 18">
    <name type="scientific">Candidatus Danuiimicrobium aquiferis</name>
    <dbReference type="NCBI Taxonomy" id="1801832"/>
    <lineage>
        <taxon>Bacteria</taxon>
        <taxon>Pseudomonadati</taxon>
        <taxon>Candidatus Omnitrophota</taxon>
        <taxon>Candidatus Danuiimicrobium</taxon>
    </lineage>
</organism>
<dbReference type="GO" id="GO:0004148">
    <property type="term" value="F:dihydrolipoyl dehydrogenase (NADH) activity"/>
    <property type="evidence" value="ECO:0007669"/>
    <property type="project" value="UniProtKB-EC"/>
</dbReference>
<evidence type="ECO:0000256" key="4">
    <source>
        <dbReference type="ARBA" id="ARBA00022630"/>
    </source>
</evidence>
<dbReference type="InterPro" id="IPR050151">
    <property type="entry name" value="Class-I_Pyr_Nuc-Dis_Oxidored"/>
</dbReference>
<dbReference type="AlphaFoldDB" id="A0A1G1KQQ3"/>
<dbReference type="PIRSF" id="PIRSF000350">
    <property type="entry name" value="Mercury_reductase_MerA"/>
    <property type="match status" value="1"/>
</dbReference>
<dbReference type="NCBIfam" id="TIGR01350">
    <property type="entry name" value="lipoamide_DH"/>
    <property type="match status" value="1"/>
</dbReference>
<sequence length="470" mass="51145">MEAIQTEIVVIGAGPGGYSAAFYAADRGKKVILVEQNQNLGGVCLNYGCIPSKAFLYATQLIRDAKESKNRGISFQEPRIDLSQLNAWKGSVVSKLSQGVTSLAQRRNIQMIHGTARFEPDNLLKVETREGDRMIQFHKAIIAVGSRPSLPKAFDIGSKRVMTSTEALEMADIPAELLIVGGGYIGMELGTVYATLGSRVVVAEALSDILAGADSDMVRYVKNNAEKIFKEIRVKTKVLEMSLAGEKIKVLMEKDGQKIDELYDKVLVSVGRMPNGDELGLENTKVVRDERGFIEVNDQQRTAEPSIYAIGDVVGGVLLAHKASKEARIAVDDMLGENHSLEDYVIPSVVYTDPEIAWCGMTENEAKQKGMRVEVVKFPWAASGRAMTHDRTDGATKLIVEPGTEHILGIGICGHGAGELIGEAVLAMEMGASARDLAQTIHAHPTLSETLMECAELYYGHATHAFVRKR</sequence>
<keyword evidence="12" id="KW-0547">Nucleotide-binding</keyword>
<feature type="binding site" evidence="12">
    <location>
        <begin position="181"/>
        <end position="188"/>
    </location>
    <ligand>
        <name>NAD(+)</name>
        <dbReference type="ChEBI" id="CHEBI:57540"/>
    </ligand>
</feature>
<dbReference type="InterPro" id="IPR001100">
    <property type="entry name" value="Pyr_nuc-diS_OxRdtase"/>
</dbReference>
<feature type="binding site" evidence="12">
    <location>
        <position position="53"/>
    </location>
    <ligand>
        <name>FAD</name>
        <dbReference type="ChEBI" id="CHEBI:57692"/>
    </ligand>
</feature>
<dbReference type="PRINTS" id="PR00411">
    <property type="entry name" value="PNDRDTASEI"/>
</dbReference>
<evidence type="ECO:0000256" key="12">
    <source>
        <dbReference type="PIRSR" id="PIRSR000350-3"/>
    </source>
</evidence>
<feature type="domain" description="Pyridine nucleotide-disulphide oxidoreductase dimerisation" evidence="15">
    <location>
        <begin position="346"/>
        <end position="453"/>
    </location>
</feature>
<dbReference type="InterPro" id="IPR006258">
    <property type="entry name" value="Lipoamide_DH"/>
</dbReference>
<evidence type="ECO:0000256" key="11">
    <source>
        <dbReference type="PIRSR" id="PIRSR000350-2"/>
    </source>
</evidence>
<dbReference type="GO" id="GO:0050660">
    <property type="term" value="F:flavin adenine dinucleotide binding"/>
    <property type="evidence" value="ECO:0007669"/>
    <property type="project" value="InterPro"/>
</dbReference>
<evidence type="ECO:0000256" key="8">
    <source>
        <dbReference type="ARBA" id="ARBA00023157"/>
    </source>
</evidence>
<dbReference type="PANTHER" id="PTHR22912">
    <property type="entry name" value="DISULFIDE OXIDOREDUCTASE"/>
    <property type="match status" value="1"/>
</dbReference>
<dbReference type="PRINTS" id="PR00368">
    <property type="entry name" value="FADPNR"/>
</dbReference>
<evidence type="ECO:0000313" key="17">
    <source>
        <dbReference type="EMBL" id="OGW95236.1"/>
    </source>
</evidence>
<feature type="disulfide bond" description="Redox-active" evidence="13">
    <location>
        <begin position="44"/>
        <end position="49"/>
    </location>
</feature>
<feature type="binding site" evidence="12">
    <location>
        <position position="312"/>
    </location>
    <ligand>
        <name>FAD</name>
        <dbReference type="ChEBI" id="CHEBI:57692"/>
    </ligand>
</feature>
<dbReference type="FunFam" id="3.30.390.30:FF:000001">
    <property type="entry name" value="Dihydrolipoyl dehydrogenase"/>
    <property type="match status" value="1"/>
</dbReference>
<evidence type="ECO:0000259" key="16">
    <source>
        <dbReference type="Pfam" id="PF07992"/>
    </source>
</evidence>
<dbReference type="EMBL" id="MHFR01000068">
    <property type="protein sequence ID" value="OGW95236.1"/>
    <property type="molecule type" value="Genomic_DNA"/>
</dbReference>
<dbReference type="InterPro" id="IPR036188">
    <property type="entry name" value="FAD/NAD-bd_sf"/>
</dbReference>
<keyword evidence="8" id="KW-1015">Disulfide bond</keyword>
<gene>
    <name evidence="17" type="ORF">A3G33_04715</name>
</gene>
<comment type="similarity">
    <text evidence="1 14">Belongs to the class-I pyridine nucleotide-disulfide oxidoreductase family.</text>
</comment>
<dbReference type="Pfam" id="PF07992">
    <property type="entry name" value="Pyr_redox_2"/>
    <property type="match status" value="1"/>
</dbReference>
<evidence type="ECO:0000313" key="18">
    <source>
        <dbReference type="Proteomes" id="UP000178187"/>
    </source>
</evidence>
<feature type="binding site" evidence="12">
    <location>
        <position position="271"/>
    </location>
    <ligand>
        <name>NAD(+)</name>
        <dbReference type="ChEBI" id="CHEBI:57540"/>
    </ligand>
</feature>
<evidence type="ECO:0000259" key="15">
    <source>
        <dbReference type="Pfam" id="PF02852"/>
    </source>
</evidence>
<keyword evidence="7 12" id="KW-0520">NAD</keyword>
<feature type="active site" description="Proton acceptor" evidence="11">
    <location>
        <position position="444"/>
    </location>
</feature>
<keyword evidence="4 14" id="KW-0285">Flavoprotein</keyword>
<dbReference type="SUPFAM" id="SSF51905">
    <property type="entry name" value="FAD/NAD(P)-binding domain"/>
    <property type="match status" value="1"/>
</dbReference>
<dbReference type="Gene3D" id="3.50.50.60">
    <property type="entry name" value="FAD/NAD(P)-binding domain"/>
    <property type="match status" value="2"/>
</dbReference>
<proteinExistence type="inferred from homology"/>
<comment type="miscellaneous">
    <text evidence="14">The active site is a redox-active disulfide bond.</text>
</comment>
<protein>
    <recommendedName>
        <fullName evidence="3 14">Dihydrolipoyl dehydrogenase</fullName>
        <ecNumber evidence="2 14">1.8.1.4</ecNumber>
    </recommendedName>
</protein>
<feature type="binding site" evidence="12">
    <location>
        <position position="204"/>
    </location>
    <ligand>
        <name>NAD(+)</name>
        <dbReference type="ChEBI" id="CHEBI:57540"/>
    </ligand>
</feature>
<evidence type="ECO:0000256" key="3">
    <source>
        <dbReference type="ARBA" id="ARBA00016961"/>
    </source>
</evidence>
<name>A0A1G1KQQ3_9BACT</name>
<evidence type="ECO:0000256" key="14">
    <source>
        <dbReference type="RuleBase" id="RU003692"/>
    </source>
</evidence>
<accession>A0A1G1KQQ3</accession>
<reference evidence="17 18" key="1">
    <citation type="journal article" date="2016" name="Nat. Commun.">
        <title>Thousands of microbial genomes shed light on interconnected biogeochemical processes in an aquifer system.</title>
        <authorList>
            <person name="Anantharaman K."/>
            <person name="Brown C.T."/>
            <person name="Hug L.A."/>
            <person name="Sharon I."/>
            <person name="Castelle C.J."/>
            <person name="Probst A.J."/>
            <person name="Thomas B.C."/>
            <person name="Singh A."/>
            <person name="Wilkins M.J."/>
            <person name="Karaoz U."/>
            <person name="Brodie E.L."/>
            <person name="Williams K.H."/>
            <person name="Hubbard S.S."/>
            <person name="Banfield J.F."/>
        </authorList>
    </citation>
    <scope>NUCLEOTIDE SEQUENCE [LARGE SCALE GENOMIC DNA]</scope>
</reference>
<dbReference type="InterPro" id="IPR012999">
    <property type="entry name" value="Pyr_OxRdtase_I_AS"/>
</dbReference>
<dbReference type="GO" id="GO:0006103">
    <property type="term" value="P:2-oxoglutarate metabolic process"/>
    <property type="evidence" value="ECO:0007669"/>
    <property type="project" value="TreeGrafter"/>
</dbReference>
<feature type="domain" description="FAD/NAD(P)-binding" evidence="16">
    <location>
        <begin position="7"/>
        <end position="327"/>
    </location>
</feature>
<evidence type="ECO:0000256" key="13">
    <source>
        <dbReference type="PIRSR" id="PIRSR000350-4"/>
    </source>
</evidence>